<comment type="caution">
    <text evidence="2">The sequence shown here is derived from an EMBL/GenBank/DDBJ whole genome shotgun (WGS) entry which is preliminary data.</text>
</comment>
<feature type="compositionally biased region" description="Basic and acidic residues" evidence="1">
    <location>
        <begin position="39"/>
        <end position="57"/>
    </location>
</feature>
<feature type="region of interest" description="Disordered" evidence="1">
    <location>
        <begin position="25"/>
        <end position="57"/>
    </location>
</feature>
<gene>
    <name evidence="2" type="ORF">Nepgr_016098</name>
</gene>
<evidence type="ECO:0000256" key="1">
    <source>
        <dbReference type="SAM" id="MobiDB-lite"/>
    </source>
</evidence>
<dbReference type="EMBL" id="BSYO01000013">
    <property type="protein sequence ID" value="GMH14257.1"/>
    <property type="molecule type" value="Genomic_DNA"/>
</dbReference>
<protein>
    <submittedName>
        <fullName evidence="2">Uncharacterized protein</fullName>
    </submittedName>
</protein>
<dbReference type="AlphaFoldDB" id="A0AAD3SND9"/>
<evidence type="ECO:0000313" key="3">
    <source>
        <dbReference type="Proteomes" id="UP001279734"/>
    </source>
</evidence>
<feature type="compositionally biased region" description="Acidic residues" evidence="1">
    <location>
        <begin position="198"/>
        <end position="213"/>
    </location>
</feature>
<organism evidence="2 3">
    <name type="scientific">Nepenthes gracilis</name>
    <name type="common">Slender pitcher plant</name>
    <dbReference type="NCBI Taxonomy" id="150966"/>
    <lineage>
        <taxon>Eukaryota</taxon>
        <taxon>Viridiplantae</taxon>
        <taxon>Streptophyta</taxon>
        <taxon>Embryophyta</taxon>
        <taxon>Tracheophyta</taxon>
        <taxon>Spermatophyta</taxon>
        <taxon>Magnoliopsida</taxon>
        <taxon>eudicotyledons</taxon>
        <taxon>Gunneridae</taxon>
        <taxon>Pentapetalae</taxon>
        <taxon>Caryophyllales</taxon>
        <taxon>Nepenthaceae</taxon>
        <taxon>Nepenthes</taxon>
    </lineage>
</organism>
<feature type="region of interest" description="Disordered" evidence="1">
    <location>
        <begin position="179"/>
        <end position="241"/>
    </location>
</feature>
<evidence type="ECO:0000313" key="2">
    <source>
        <dbReference type="EMBL" id="GMH14257.1"/>
    </source>
</evidence>
<proteinExistence type="predicted"/>
<feature type="compositionally biased region" description="Basic and acidic residues" evidence="1">
    <location>
        <begin position="232"/>
        <end position="241"/>
    </location>
</feature>
<sequence>MDIENPIDDAPPCSADSDVNMQDAKGIAEGPGIENGVSEPREKSVQMETDAKVEDPKKKVKKTEIPVVEFVQISSMKSIQILSHLWRKNNSILNFKRWNTGCMRKVTMKQKVHAQPSLKNSRSKAYLLKNDTKGTLRRVLLSISLFTALAVVEKQQHRMILNLITSAILRSRRIYSPIVTRPKPTTPEQRQLPPQEAEGGEAEESQGDPDTNEDMAVGNKEAVPSAAGEPMDTDKAETTAA</sequence>
<accession>A0AAD3SND9</accession>
<reference evidence="2" key="1">
    <citation type="submission" date="2023-05" db="EMBL/GenBank/DDBJ databases">
        <title>Nepenthes gracilis genome sequencing.</title>
        <authorList>
            <person name="Fukushima K."/>
        </authorList>
    </citation>
    <scope>NUCLEOTIDE SEQUENCE</scope>
    <source>
        <strain evidence="2">SING2019-196</strain>
    </source>
</reference>
<keyword evidence="3" id="KW-1185">Reference proteome</keyword>
<name>A0AAD3SND9_NEPGR</name>
<dbReference type="Proteomes" id="UP001279734">
    <property type="component" value="Unassembled WGS sequence"/>
</dbReference>